<keyword evidence="1" id="KW-0472">Membrane</keyword>
<proteinExistence type="inferred from homology"/>
<dbReference type="STRING" id="338966.Ppro_3529"/>
<feature type="transmembrane region" description="Helical" evidence="1">
    <location>
        <begin position="92"/>
        <end position="110"/>
    </location>
</feature>
<dbReference type="GO" id="GO:0048038">
    <property type="term" value="F:quinone binding"/>
    <property type="evidence" value="ECO:0007669"/>
    <property type="project" value="UniProtKB-UniRule"/>
</dbReference>
<keyword evidence="1" id="KW-1133">Transmembrane helix</keyword>
<feature type="transmembrane region" description="Helical" evidence="1">
    <location>
        <begin position="6"/>
        <end position="21"/>
    </location>
</feature>
<evidence type="ECO:0000256" key="1">
    <source>
        <dbReference type="RuleBase" id="RU004429"/>
    </source>
</evidence>
<accession>A1AUV1</accession>
<dbReference type="KEGG" id="ppd:Ppro_3529"/>
<comment type="catalytic activity">
    <reaction evidence="1">
        <text>a quinone + NADH + 5 H(+)(in) = a quinol + NAD(+) + 4 H(+)(out)</text>
        <dbReference type="Rhea" id="RHEA:57888"/>
        <dbReference type="ChEBI" id="CHEBI:15378"/>
        <dbReference type="ChEBI" id="CHEBI:24646"/>
        <dbReference type="ChEBI" id="CHEBI:57540"/>
        <dbReference type="ChEBI" id="CHEBI:57945"/>
        <dbReference type="ChEBI" id="CHEBI:132124"/>
    </reaction>
</comment>
<dbReference type="InterPro" id="IPR042106">
    <property type="entry name" value="Nuo/plastoQ_OxRdtase_6_NuoJ"/>
</dbReference>
<comment type="caution">
    <text evidence="1">Lacks conserved residue(s) required for the propagation of feature annotation.</text>
</comment>
<dbReference type="InterPro" id="IPR001457">
    <property type="entry name" value="NADH_UbQ/plastoQ_OxRdtase_su6"/>
</dbReference>
<dbReference type="eggNOG" id="COG0839">
    <property type="taxonomic scope" value="Bacteria"/>
</dbReference>
<dbReference type="GO" id="GO:0008137">
    <property type="term" value="F:NADH dehydrogenase (ubiquinone) activity"/>
    <property type="evidence" value="ECO:0007669"/>
    <property type="project" value="UniProtKB-UniRule"/>
</dbReference>
<dbReference type="HOGENOM" id="CLU_1625509_0_0_7"/>
<comment type="subcellular location">
    <subcellularLocation>
        <location evidence="1">Cell membrane</location>
        <topology evidence="1">Multi-pass membrane protein</topology>
    </subcellularLocation>
</comment>
<keyword evidence="1" id="KW-0520">NAD</keyword>
<protein>
    <recommendedName>
        <fullName evidence="1">NADH-quinone oxidoreductase subunit J</fullName>
        <ecNumber evidence="1">7.1.1.-</ecNumber>
    </recommendedName>
</protein>
<comment type="similarity">
    <text evidence="1">Belongs to the complex I subunit 6 family.</text>
</comment>
<comment type="function">
    <text evidence="1">NDH-1 shuttles electrons from NADH, via FMN and iron-sulfur (Fe-S) centers, to quinones in the respiratory chain. Couples the redox reaction to proton translocation (for every two electrons transferred, four hydrogen ions are translocated across the cytoplasmic membrane), and thus conserves the redox energy in a proton gradient.</text>
</comment>
<dbReference type="Pfam" id="PF00499">
    <property type="entry name" value="Oxidored_q3"/>
    <property type="match status" value="1"/>
</dbReference>
<keyword evidence="3" id="KW-1185">Reference proteome</keyword>
<keyword evidence="1" id="KW-0812">Transmembrane</keyword>
<dbReference type="AlphaFoldDB" id="A1AUV1"/>
<feature type="transmembrane region" description="Helical" evidence="1">
    <location>
        <begin position="138"/>
        <end position="156"/>
    </location>
</feature>
<keyword evidence="1" id="KW-1003">Cell membrane</keyword>
<organism evidence="2 3">
    <name type="scientific">Pelobacter propionicus (strain DSM 2379 / NBRC 103807 / OttBd1)</name>
    <dbReference type="NCBI Taxonomy" id="338966"/>
    <lineage>
        <taxon>Bacteria</taxon>
        <taxon>Pseudomonadati</taxon>
        <taxon>Thermodesulfobacteriota</taxon>
        <taxon>Desulfuromonadia</taxon>
        <taxon>Desulfuromonadales</taxon>
        <taxon>Desulfuromonadaceae</taxon>
        <taxon>Pelobacter</taxon>
    </lineage>
</organism>
<evidence type="ECO:0000313" key="2">
    <source>
        <dbReference type="EMBL" id="ABL01122.1"/>
    </source>
</evidence>
<keyword evidence="1" id="KW-0874">Quinone</keyword>
<dbReference type="EC" id="7.1.1.-" evidence="1"/>
<dbReference type="GO" id="GO:0005886">
    <property type="term" value="C:plasma membrane"/>
    <property type="evidence" value="ECO:0007669"/>
    <property type="project" value="UniProtKB-SubCell"/>
</dbReference>
<evidence type="ECO:0000313" key="3">
    <source>
        <dbReference type="Proteomes" id="UP000006732"/>
    </source>
</evidence>
<dbReference type="Proteomes" id="UP000006732">
    <property type="component" value="Chromosome"/>
</dbReference>
<dbReference type="EMBL" id="CP000482">
    <property type="protein sequence ID" value="ABL01122.1"/>
    <property type="molecule type" value="Genomic_DNA"/>
</dbReference>
<dbReference type="OrthoDB" id="9620393at2"/>
<feature type="transmembrane region" description="Helical" evidence="1">
    <location>
        <begin position="51"/>
        <end position="72"/>
    </location>
</feature>
<gene>
    <name evidence="2" type="ordered locus">Ppro_3529</name>
</gene>
<dbReference type="RefSeq" id="WP_011737336.1">
    <property type="nucleotide sequence ID" value="NC_008609.1"/>
</dbReference>
<reference evidence="2 3" key="1">
    <citation type="submission" date="2006-10" db="EMBL/GenBank/DDBJ databases">
        <title>Complete sequence of chromosome of Pelobacter propionicus DSM 2379.</title>
        <authorList>
            <consortium name="US DOE Joint Genome Institute"/>
            <person name="Copeland A."/>
            <person name="Lucas S."/>
            <person name="Lapidus A."/>
            <person name="Barry K."/>
            <person name="Detter J.C."/>
            <person name="Glavina del Rio T."/>
            <person name="Hammon N."/>
            <person name="Israni S."/>
            <person name="Dalin E."/>
            <person name="Tice H."/>
            <person name="Pitluck S."/>
            <person name="Saunders E."/>
            <person name="Brettin T."/>
            <person name="Bruce D."/>
            <person name="Han C."/>
            <person name="Tapia R."/>
            <person name="Schmutz J."/>
            <person name="Larimer F."/>
            <person name="Land M."/>
            <person name="Hauser L."/>
            <person name="Kyrpides N."/>
            <person name="Kim E."/>
            <person name="Lovley D."/>
            <person name="Richardson P."/>
        </authorList>
    </citation>
    <scope>NUCLEOTIDE SEQUENCE [LARGE SCALE GENOMIC DNA]</scope>
    <source>
        <strain evidence="3">DSM 2379 / NBRC 103807 / OttBd1</strain>
    </source>
</reference>
<name>A1AUV1_PELPD</name>
<sequence>MNITTLLLPLLVLFGFYTVLSKSLLRMAIGLALVSATLTALLFTMNSPLAAVFELSVCAGLITVVFVSVISLTQPASPREQQKGEVNHYSRFFPMVILVLLMAWAAQSVFNDNPVPVSHALSGQDIRHTLWNLRRTDVFGQLAAMFAGIYGVIVLFKGISHDK</sequence>
<dbReference type="Gene3D" id="1.20.120.1200">
    <property type="entry name" value="NADH-ubiquinone/plastoquinone oxidoreductase chain 6, subunit NuoJ"/>
    <property type="match status" value="1"/>
</dbReference>